<evidence type="ECO:0000313" key="13">
    <source>
        <dbReference type="Proteomes" id="UP000183039"/>
    </source>
</evidence>
<keyword evidence="10" id="KW-0963">Cytoplasm</keyword>
<dbReference type="CDD" id="cd01335">
    <property type="entry name" value="Radical_SAM"/>
    <property type="match status" value="1"/>
</dbReference>
<keyword evidence="6 10" id="KW-0479">Metal-binding</keyword>
<dbReference type="GO" id="GO:0051539">
    <property type="term" value="F:4 iron, 4 sulfur cluster binding"/>
    <property type="evidence" value="ECO:0007669"/>
    <property type="project" value="UniProtKB-UniRule"/>
</dbReference>
<gene>
    <name evidence="12" type="ORF">RV15_GL002441</name>
</gene>
<name>A0AA91GBD9_9ENTE</name>
<dbReference type="InterPro" id="IPR058240">
    <property type="entry name" value="rSAM_sf"/>
</dbReference>
<feature type="domain" description="Radical SAM core" evidence="11">
    <location>
        <begin position="36"/>
        <end position="272"/>
    </location>
</feature>
<sequence length="272" mass="31485">MKGWPRVIPFFKRNGEQTMTTPVIGRIHSTENFGTVDGPGVRFIVFTQGCRMRCQFCHNPDTWKIGSGGREVTTDEVLDEAIKYRSYWGEKGGITVSGGEPLLQLEFLTDLFKKAKEKGIHTTIDTCGKPFTREEPFFSEFQELMNYTDLLLFDIKHIDNEQHKLLTSLGNENILEMAQYLSEIGKPVWIRHVLVPERSDYDEYLIRLDSFIKTLNNVDKVEVLPYHTMGKYKWDELGLAYPLEGIEPPKEDRVANAKKLLHVNDYQRYATR</sequence>
<protein>
    <recommendedName>
        <fullName evidence="3 10">Pyruvate formate-lyase-activating enzyme</fullName>
        <ecNumber evidence="10">1.97.1.4</ecNumber>
    </recommendedName>
</protein>
<evidence type="ECO:0000259" key="11">
    <source>
        <dbReference type="PROSITE" id="PS51918"/>
    </source>
</evidence>
<accession>A0AA91GBD9</accession>
<comment type="cofactor">
    <cofactor evidence="10">
        <name>[4Fe-4S] cluster</name>
        <dbReference type="ChEBI" id="CHEBI:49883"/>
    </cofactor>
    <text evidence="10">Binds 1 [4Fe-4S] cluster. The cluster is coordinated with 3 cysteines and an exchangeable S-adenosyl-L-methionine.</text>
</comment>
<comment type="subcellular location">
    <subcellularLocation>
        <location evidence="10">Cytoplasm</location>
    </subcellularLocation>
</comment>
<evidence type="ECO:0000256" key="5">
    <source>
        <dbReference type="ARBA" id="ARBA00022691"/>
    </source>
</evidence>
<comment type="catalytic activity">
    <reaction evidence="10">
        <text>glycyl-[formate C-acetyltransferase] + reduced [flavodoxin] + S-adenosyl-L-methionine = glycin-2-yl radical-[formate C-acetyltransferase] + semiquinone [flavodoxin] + 5'-deoxyadenosine + L-methionine + H(+)</text>
        <dbReference type="Rhea" id="RHEA:19225"/>
        <dbReference type="Rhea" id="RHEA-COMP:10622"/>
        <dbReference type="Rhea" id="RHEA-COMP:12190"/>
        <dbReference type="Rhea" id="RHEA-COMP:12191"/>
        <dbReference type="Rhea" id="RHEA-COMP:14480"/>
        <dbReference type="ChEBI" id="CHEBI:15378"/>
        <dbReference type="ChEBI" id="CHEBI:17319"/>
        <dbReference type="ChEBI" id="CHEBI:29947"/>
        <dbReference type="ChEBI" id="CHEBI:32722"/>
        <dbReference type="ChEBI" id="CHEBI:57618"/>
        <dbReference type="ChEBI" id="CHEBI:57844"/>
        <dbReference type="ChEBI" id="CHEBI:59789"/>
        <dbReference type="ChEBI" id="CHEBI:140311"/>
        <dbReference type="EC" id="1.97.1.4"/>
    </reaction>
</comment>
<dbReference type="Proteomes" id="UP000183039">
    <property type="component" value="Unassembled WGS sequence"/>
</dbReference>
<dbReference type="SFLD" id="SFLDS00029">
    <property type="entry name" value="Radical_SAM"/>
    <property type="match status" value="1"/>
</dbReference>
<evidence type="ECO:0000256" key="1">
    <source>
        <dbReference type="ARBA" id="ARBA00003141"/>
    </source>
</evidence>
<proteinExistence type="inferred from homology"/>
<evidence type="ECO:0000256" key="10">
    <source>
        <dbReference type="RuleBase" id="RU362053"/>
    </source>
</evidence>
<evidence type="ECO:0000256" key="4">
    <source>
        <dbReference type="ARBA" id="ARBA00022485"/>
    </source>
</evidence>
<dbReference type="PROSITE" id="PS51918">
    <property type="entry name" value="RADICAL_SAM"/>
    <property type="match status" value="1"/>
</dbReference>
<comment type="similarity">
    <text evidence="2 10">Belongs to the organic radical-activating enzymes family.</text>
</comment>
<dbReference type="GO" id="GO:0005737">
    <property type="term" value="C:cytoplasm"/>
    <property type="evidence" value="ECO:0007669"/>
    <property type="project" value="UniProtKB-SubCell"/>
</dbReference>
<keyword evidence="5 10" id="KW-0949">S-adenosyl-L-methionine</keyword>
<dbReference type="EMBL" id="JXLC01000034">
    <property type="protein sequence ID" value="OJG86037.1"/>
    <property type="molecule type" value="Genomic_DNA"/>
</dbReference>
<reference evidence="12 13" key="1">
    <citation type="submission" date="2014-12" db="EMBL/GenBank/DDBJ databases">
        <title>Draft genome sequences of 29 type strains of Enterococci.</title>
        <authorList>
            <person name="Zhong Z."/>
            <person name="Sun Z."/>
            <person name="Liu W."/>
            <person name="Zhang W."/>
            <person name="Zhang H."/>
        </authorList>
    </citation>
    <scope>NUCLEOTIDE SEQUENCE [LARGE SCALE GENOMIC DNA]</scope>
    <source>
        <strain evidence="12 13">DSM 22801</strain>
    </source>
</reference>
<evidence type="ECO:0000256" key="2">
    <source>
        <dbReference type="ARBA" id="ARBA00009777"/>
    </source>
</evidence>
<evidence type="ECO:0000256" key="7">
    <source>
        <dbReference type="ARBA" id="ARBA00023002"/>
    </source>
</evidence>
<dbReference type="InterPro" id="IPR012839">
    <property type="entry name" value="Organic_radical_activase"/>
</dbReference>
<dbReference type="SUPFAM" id="SSF102114">
    <property type="entry name" value="Radical SAM enzymes"/>
    <property type="match status" value="1"/>
</dbReference>
<evidence type="ECO:0000256" key="3">
    <source>
        <dbReference type="ARBA" id="ARBA00021356"/>
    </source>
</evidence>
<comment type="caution">
    <text evidence="12">The sequence shown here is derived from an EMBL/GenBank/DDBJ whole genome shotgun (WGS) entry which is preliminary data.</text>
</comment>
<dbReference type="NCBIfam" id="TIGR02493">
    <property type="entry name" value="PFLA"/>
    <property type="match status" value="1"/>
</dbReference>
<dbReference type="InterPro" id="IPR007197">
    <property type="entry name" value="rSAM"/>
</dbReference>
<dbReference type="InterPro" id="IPR034457">
    <property type="entry name" value="Organic_radical-activating"/>
</dbReference>
<evidence type="ECO:0000256" key="9">
    <source>
        <dbReference type="ARBA" id="ARBA00023014"/>
    </source>
</evidence>
<dbReference type="GO" id="GO:0046872">
    <property type="term" value="F:metal ion binding"/>
    <property type="evidence" value="ECO:0007669"/>
    <property type="project" value="UniProtKB-UniRule"/>
</dbReference>
<evidence type="ECO:0000256" key="6">
    <source>
        <dbReference type="ARBA" id="ARBA00022723"/>
    </source>
</evidence>
<dbReference type="PANTHER" id="PTHR30352:SF5">
    <property type="entry name" value="PYRUVATE FORMATE-LYASE 1-ACTIVATING ENZYME"/>
    <property type="match status" value="1"/>
</dbReference>
<dbReference type="PANTHER" id="PTHR30352">
    <property type="entry name" value="PYRUVATE FORMATE-LYASE-ACTIVATING ENZYME"/>
    <property type="match status" value="1"/>
</dbReference>
<keyword evidence="7 10" id="KW-0560">Oxidoreductase</keyword>
<keyword evidence="4 10" id="KW-0004">4Fe-4S</keyword>
<comment type="function">
    <text evidence="1 10">Activation of pyruvate formate-lyase under anaerobic conditions by generation of an organic free radical, using S-adenosylmethionine and reduced flavodoxin as cosubstrates to produce 5'-deoxy-adenosine.</text>
</comment>
<evidence type="ECO:0000313" key="12">
    <source>
        <dbReference type="EMBL" id="OJG86037.1"/>
    </source>
</evidence>
<dbReference type="EC" id="1.97.1.4" evidence="10"/>
<dbReference type="InterPro" id="IPR013785">
    <property type="entry name" value="Aldolase_TIM"/>
</dbReference>
<dbReference type="SFLD" id="SFLDG01066">
    <property type="entry name" value="organic_radical-activating_enz"/>
    <property type="match status" value="1"/>
</dbReference>
<dbReference type="Gene3D" id="3.20.20.70">
    <property type="entry name" value="Aldolase class I"/>
    <property type="match status" value="1"/>
</dbReference>
<dbReference type="GO" id="GO:0043365">
    <property type="term" value="F:[formate-C-acetyltransferase]-activating enzyme activity"/>
    <property type="evidence" value="ECO:0007669"/>
    <property type="project" value="UniProtKB-UniRule"/>
</dbReference>
<keyword evidence="8 10" id="KW-0408">Iron</keyword>
<keyword evidence="12" id="KW-0670">Pyruvate</keyword>
<dbReference type="InterPro" id="IPR012838">
    <property type="entry name" value="PFL1_activating"/>
</dbReference>
<dbReference type="AlphaFoldDB" id="A0AA91GBD9"/>
<dbReference type="Pfam" id="PF04055">
    <property type="entry name" value="Radical_SAM"/>
    <property type="match status" value="1"/>
</dbReference>
<organism evidence="12 13">
    <name type="scientific">Enterococcus silesiacus</name>
    <dbReference type="NCBI Taxonomy" id="332949"/>
    <lineage>
        <taxon>Bacteria</taxon>
        <taxon>Bacillati</taxon>
        <taxon>Bacillota</taxon>
        <taxon>Bacilli</taxon>
        <taxon>Lactobacillales</taxon>
        <taxon>Enterococcaceae</taxon>
        <taxon>Enterococcus</taxon>
    </lineage>
</organism>
<dbReference type="PIRSF" id="PIRSF000371">
    <property type="entry name" value="PFL_act_enz"/>
    <property type="match status" value="1"/>
</dbReference>
<evidence type="ECO:0000256" key="8">
    <source>
        <dbReference type="ARBA" id="ARBA00023004"/>
    </source>
</evidence>
<dbReference type="PROSITE" id="PS01087">
    <property type="entry name" value="RADICAL_ACTIVATING"/>
    <property type="match status" value="1"/>
</dbReference>
<keyword evidence="9 10" id="KW-0411">Iron-sulfur</keyword>
<dbReference type="InterPro" id="IPR001989">
    <property type="entry name" value="Radical_activat_CS"/>
</dbReference>